<keyword evidence="4" id="KW-1185">Reference proteome</keyword>
<dbReference type="Proteomes" id="UP000006727">
    <property type="component" value="Chromosome 2"/>
</dbReference>
<dbReference type="EnsemblPlants" id="Pp3c2_16061V3.1">
    <property type="protein sequence ID" value="Pp3c2_16061V3.1"/>
    <property type="gene ID" value="Pp3c2_16061"/>
</dbReference>
<evidence type="ECO:0000313" key="3">
    <source>
        <dbReference type="EnsemblPlants" id="Pp3c2_16061V3.1"/>
    </source>
</evidence>
<sequence>MRTPNTDVTPPQIRCHKSATPSAHHLKETLAPPSPNKTEPEKPEIGTQRNRQAPPAPDPTSTPFRTKSAPAKSAKQNKSNYIKLINNESTQKKDARSPVPLPLPPPPNPTPHSRVRRPHPAISHPHPLGQKKNNSPLATPLSRPCNATHQPTTVAKKLLPEAFHHRSVNARNYQHPFRHEAVLRAGLGRAGSGSGAASRGREPGRGGDSSREYIRIRTMFDFRPLSVHFPSLLLDDVSTPVDPRFVAFQSAQY</sequence>
<evidence type="ECO:0000313" key="4">
    <source>
        <dbReference type="Proteomes" id="UP000006727"/>
    </source>
</evidence>
<reference evidence="3" key="3">
    <citation type="submission" date="2020-12" db="UniProtKB">
        <authorList>
            <consortium name="EnsemblPlants"/>
        </authorList>
    </citation>
    <scope>IDENTIFICATION</scope>
</reference>
<reference evidence="2 4" key="1">
    <citation type="journal article" date="2008" name="Science">
        <title>The Physcomitrella genome reveals evolutionary insights into the conquest of land by plants.</title>
        <authorList>
            <person name="Rensing S."/>
            <person name="Lang D."/>
            <person name="Zimmer A."/>
            <person name="Terry A."/>
            <person name="Salamov A."/>
            <person name="Shapiro H."/>
            <person name="Nishiyama T."/>
            <person name="Perroud P.-F."/>
            <person name="Lindquist E."/>
            <person name="Kamisugi Y."/>
            <person name="Tanahashi T."/>
            <person name="Sakakibara K."/>
            <person name="Fujita T."/>
            <person name="Oishi K."/>
            <person name="Shin-I T."/>
            <person name="Kuroki Y."/>
            <person name="Toyoda A."/>
            <person name="Suzuki Y."/>
            <person name="Hashimoto A."/>
            <person name="Yamaguchi K."/>
            <person name="Sugano A."/>
            <person name="Kohara Y."/>
            <person name="Fujiyama A."/>
            <person name="Anterola A."/>
            <person name="Aoki S."/>
            <person name="Ashton N."/>
            <person name="Barbazuk W.B."/>
            <person name="Barker E."/>
            <person name="Bennetzen J."/>
            <person name="Bezanilla M."/>
            <person name="Blankenship R."/>
            <person name="Cho S.H."/>
            <person name="Dutcher S."/>
            <person name="Estelle M."/>
            <person name="Fawcett J.A."/>
            <person name="Gundlach H."/>
            <person name="Hanada K."/>
            <person name="Heyl A."/>
            <person name="Hicks K.A."/>
            <person name="Hugh J."/>
            <person name="Lohr M."/>
            <person name="Mayer K."/>
            <person name="Melkozernov A."/>
            <person name="Murata T."/>
            <person name="Nelson D."/>
            <person name="Pils B."/>
            <person name="Prigge M."/>
            <person name="Reiss B."/>
            <person name="Renner T."/>
            <person name="Rombauts S."/>
            <person name="Rushton P."/>
            <person name="Sanderfoot A."/>
            <person name="Schween G."/>
            <person name="Shiu S.-H."/>
            <person name="Stueber K."/>
            <person name="Theodoulou F.L."/>
            <person name="Tu H."/>
            <person name="Van de Peer Y."/>
            <person name="Verrier P.J."/>
            <person name="Waters E."/>
            <person name="Wood A."/>
            <person name="Yang L."/>
            <person name="Cove D."/>
            <person name="Cuming A."/>
            <person name="Hasebe M."/>
            <person name="Lucas S."/>
            <person name="Mishler D.B."/>
            <person name="Reski R."/>
            <person name="Grigoriev I."/>
            <person name="Quatrano R.S."/>
            <person name="Boore J.L."/>
        </authorList>
    </citation>
    <scope>NUCLEOTIDE SEQUENCE [LARGE SCALE GENOMIC DNA]</scope>
    <source>
        <strain evidence="3 4">cv. Gransden 2004</strain>
    </source>
</reference>
<feature type="compositionally biased region" description="Basic and acidic residues" evidence="1">
    <location>
        <begin position="199"/>
        <end position="210"/>
    </location>
</feature>
<dbReference type="AlphaFoldDB" id="A0A2K1L1Q1"/>
<accession>A0A2K1L1Q1</accession>
<feature type="region of interest" description="Disordered" evidence="1">
    <location>
        <begin position="1"/>
        <end position="144"/>
    </location>
</feature>
<name>A0A2K1L1Q1_PHYPA</name>
<dbReference type="InParanoid" id="A0A2K1L1Q1"/>
<reference evidence="2 4" key="2">
    <citation type="journal article" date="2018" name="Plant J.">
        <title>The Physcomitrella patens chromosome-scale assembly reveals moss genome structure and evolution.</title>
        <authorList>
            <person name="Lang D."/>
            <person name="Ullrich K.K."/>
            <person name="Murat F."/>
            <person name="Fuchs J."/>
            <person name="Jenkins J."/>
            <person name="Haas F.B."/>
            <person name="Piednoel M."/>
            <person name="Gundlach H."/>
            <person name="Van Bel M."/>
            <person name="Meyberg R."/>
            <person name="Vives C."/>
            <person name="Morata J."/>
            <person name="Symeonidi A."/>
            <person name="Hiss M."/>
            <person name="Muchero W."/>
            <person name="Kamisugi Y."/>
            <person name="Saleh O."/>
            <person name="Blanc G."/>
            <person name="Decker E.L."/>
            <person name="van Gessel N."/>
            <person name="Grimwood J."/>
            <person name="Hayes R.D."/>
            <person name="Graham S.W."/>
            <person name="Gunter L.E."/>
            <person name="McDaniel S.F."/>
            <person name="Hoernstein S.N.W."/>
            <person name="Larsson A."/>
            <person name="Li F.W."/>
            <person name="Perroud P.F."/>
            <person name="Phillips J."/>
            <person name="Ranjan P."/>
            <person name="Rokshar D.S."/>
            <person name="Rothfels C.J."/>
            <person name="Schneider L."/>
            <person name="Shu S."/>
            <person name="Stevenson D.W."/>
            <person name="Thummler F."/>
            <person name="Tillich M."/>
            <person name="Villarreal Aguilar J.C."/>
            <person name="Widiez T."/>
            <person name="Wong G.K."/>
            <person name="Wymore A."/>
            <person name="Zhang Y."/>
            <person name="Zimmer A.D."/>
            <person name="Quatrano R.S."/>
            <person name="Mayer K.F.X."/>
            <person name="Goodstein D."/>
            <person name="Casacuberta J.M."/>
            <person name="Vandepoele K."/>
            <person name="Reski R."/>
            <person name="Cuming A.C."/>
            <person name="Tuskan G.A."/>
            <person name="Maumus F."/>
            <person name="Salse J."/>
            <person name="Schmutz J."/>
            <person name="Rensing S.A."/>
        </authorList>
    </citation>
    <scope>NUCLEOTIDE SEQUENCE [LARGE SCALE GENOMIC DNA]</scope>
    <source>
        <strain evidence="3 4">cv. Gransden 2004</strain>
    </source>
</reference>
<protein>
    <submittedName>
        <fullName evidence="2 3">Uncharacterized protein</fullName>
    </submittedName>
</protein>
<dbReference type="Gramene" id="Pp3c2_16061V3.1">
    <property type="protein sequence ID" value="Pp3c2_16061V3.1"/>
    <property type="gene ID" value="Pp3c2_16061"/>
</dbReference>
<gene>
    <name evidence="2" type="ORF">PHYPA_002749</name>
</gene>
<feature type="region of interest" description="Disordered" evidence="1">
    <location>
        <begin position="188"/>
        <end position="210"/>
    </location>
</feature>
<organism evidence="2">
    <name type="scientific">Physcomitrium patens</name>
    <name type="common">Spreading-leaved earth moss</name>
    <name type="synonym">Physcomitrella patens</name>
    <dbReference type="NCBI Taxonomy" id="3218"/>
    <lineage>
        <taxon>Eukaryota</taxon>
        <taxon>Viridiplantae</taxon>
        <taxon>Streptophyta</taxon>
        <taxon>Embryophyta</taxon>
        <taxon>Bryophyta</taxon>
        <taxon>Bryophytina</taxon>
        <taxon>Bryopsida</taxon>
        <taxon>Funariidae</taxon>
        <taxon>Funariales</taxon>
        <taxon>Funariaceae</taxon>
        <taxon>Physcomitrium</taxon>
    </lineage>
</organism>
<feature type="compositionally biased region" description="Pro residues" evidence="1">
    <location>
        <begin position="99"/>
        <end position="110"/>
    </location>
</feature>
<evidence type="ECO:0000256" key="1">
    <source>
        <dbReference type="SAM" id="MobiDB-lite"/>
    </source>
</evidence>
<dbReference type="EMBL" id="ABEU02000002">
    <property type="protein sequence ID" value="PNR59957.1"/>
    <property type="molecule type" value="Genomic_DNA"/>
</dbReference>
<proteinExistence type="predicted"/>
<evidence type="ECO:0000313" key="2">
    <source>
        <dbReference type="EMBL" id="PNR59957.1"/>
    </source>
</evidence>